<protein>
    <recommendedName>
        <fullName evidence="4">DUF1761 domain-containing protein</fullName>
    </recommendedName>
</protein>
<dbReference type="AlphaFoldDB" id="A0A8J3G2P5"/>
<proteinExistence type="predicted"/>
<keyword evidence="1" id="KW-0812">Transmembrane</keyword>
<evidence type="ECO:0008006" key="4">
    <source>
        <dbReference type="Google" id="ProtNLM"/>
    </source>
</evidence>
<reference evidence="2" key="2">
    <citation type="submission" date="2020-09" db="EMBL/GenBank/DDBJ databases">
        <authorList>
            <person name="Sun Q."/>
            <person name="Kim S."/>
        </authorList>
    </citation>
    <scope>NUCLEOTIDE SEQUENCE</scope>
    <source>
        <strain evidence="2">KCTC 32513</strain>
    </source>
</reference>
<keyword evidence="3" id="KW-1185">Reference proteome</keyword>
<name>A0A8J3G2P5_9PROT</name>
<evidence type="ECO:0000313" key="2">
    <source>
        <dbReference type="EMBL" id="GHA95492.1"/>
    </source>
</evidence>
<feature type="transmembrane region" description="Helical" evidence="1">
    <location>
        <begin position="103"/>
        <end position="125"/>
    </location>
</feature>
<dbReference type="Proteomes" id="UP000634004">
    <property type="component" value="Unassembled WGS sequence"/>
</dbReference>
<sequence length="157" mass="17419">MIMEGAIIRGNNMPKIFNTSWIAVIVATVAFFMFGWLWYGMLFEEAWLAAEGITQEIAETRMADTGMGQWLFFALLITFGQAVGLLMVLHLAGAKRIATCLTYAFWLVVTIVGPVLAYQCVYSGYSLSGFLLDFGHMLIGYLIMAAIYAAFRGRTAN</sequence>
<organism evidence="2 3">
    <name type="scientific">Algimonas arctica</name>
    <dbReference type="NCBI Taxonomy" id="1479486"/>
    <lineage>
        <taxon>Bacteria</taxon>
        <taxon>Pseudomonadati</taxon>
        <taxon>Pseudomonadota</taxon>
        <taxon>Alphaproteobacteria</taxon>
        <taxon>Maricaulales</taxon>
        <taxon>Robiginitomaculaceae</taxon>
        <taxon>Algimonas</taxon>
    </lineage>
</organism>
<dbReference type="Pfam" id="PF08570">
    <property type="entry name" value="DUF1761"/>
    <property type="match status" value="1"/>
</dbReference>
<keyword evidence="1" id="KW-0472">Membrane</keyword>
<feature type="transmembrane region" description="Helical" evidence="1">
    <location>
        <begin position="21"/>
        <end position="39"/>
    </location>
</feature>
<evidence type="ECO:0000313" key="3">
    <source>
        <dbReference type="Proteomes" id="UP000634004"/>
    </source>
</evidence>
<feature type="transmembrane region" description="Helical" evidence="1">
    <location>
        <begin position="131"/>
        <end position="151"/>
    </location>
</feature>
<gene>
    <name evidence="2" type="ORF">GCM10009069_18130</name>
</gene>
<feature type="transmembrane region" description="Helical" evidence="1">
    <location>
        <begin position="70"/>
        <end position="91"/>
    </location>
</feature>
<dbReference type="InterPro" id="IPR013879">
    <property type="entry name" value="DUF1761"/>
</dbReference>
<comment type="caution">
    <text evidence="2">The sequence shown here is derived from an EMBL/GenBank/DDBJ whole genome shotgun (WGS) entry which is preliminary data.</text>
</comment>
<evidence type="ECO:0000256" key="1">
    <source>
        <dbReference type="SAM" id="Phobius"/>
    </source>
</evidence>
<keyword evidence="1" id="KW-1133">Transmembrane helix</keyword>
<dbReference type="EMBL" id="BMZH01000006">
    <property type="protein sequence ID" value="GHA95492.1"/>
    <property type="molecule type" value="Genomic_DNA"/>
</dbReference>
<reference evidence="2" key="1">
    <citation type="journal article" date="2014" name="Int. J. Syst. Evol. Microbiol.">
        <title>Complete genome sequence of Corynebacterium casei LMG S-19264T (=DSM 44701T), isolated from a smear-ripened cheese.</title>
        <authorList>
            <consortium name="US DOE Joint Genome Institute (JGI-PGF)"/>
            <person name="Walter F."/>
            <person name="Albersmeier A."/>
            <person name="Kalinowski J."/>
            <person name="Ruckert C."/>
        </authorList>
    </citation>
    <scope>NUCLEOTIDE SEQUENCE</scope>
    <source>
        <strain evidence="2">KCTC 32513</strain>
    </source>
</reference>
<accession>A0A8J3G2P5</accession>